<keyword evidence="2" id="KW-1185">Reference proteome</keyword>
<dbReference type="Proteomes" id="UP000735302">
    <property type="component" value="Unassembled WGS sequence"/>
</dbReference>
<accession>A0AAV4CCR2</accession>
<sequence length="372" mass="42263">MNMQTARTGTFADQVRIVERMAHTEKYKDFIQVINRAQGKVPTIILQSQEQMADMKRSCSPGPNGVRSVMTFDKTFNLTDLHVTAAVYKNVALLNSRTMEHPGFFGAFFLHGNSDFRVFTQFFQHIAIEFADSPNPVLGSDEEKAMRNAMAFAFPDAGILTCNRHLRGNCVNYYTDKIGAPHGPKMRLLSTIFGANGLVHLTGEVVFETRLEIAYREMHKTAPEFISYFETHVLGKIRDNLAASQLSHLTDISWPWTNNLAESLNHVLKQTTNWRNLNLPALVEALNDLVHSQSKEIERSLIGRGNLMLQEQFLRFRMTADAWQALPDGKRKKHMSRFTKRIRDANLQVSRGWEGSLLENAPKDKGRKPGQK</sequence>
<gene>
    <name evidence="1" type="ORF">PoB_005688400</name>
</gene>
<evidence type="ECO:0000313" key="1">
    <source>
        <dbReference type="EMBL" id="GFO30379.1"/>
    </source>
</evidence>
<evidence type="ECO:0008006" key="3">
    <source>
        <dbReference type="Google" id="ProtNLM"/>
    </source>
</evidence>
<proteinExistence type="predicted"/>
<protein>
    <recommendedName>
        <fullName evidence="3">MULE transposase domain-containing protein</fullName>
    </recommendedName>
</protein>
<dbReference type="AlphaFoldDB" id="A0AAV4CCR2"/>
<comment type="caution">
    <text evidence="1">The sequence shown here is derived from an EMBL/GenBank/DDBJ whole genome shotgun (WGS) entry which is preliminary data.</text>
</comment>
<dbReference type="EMBL" id="BLXT01006233">
    <property type="protein sequence ID" value="GFO30379.1"/>
    <property type="molecule type" value="Genomic_DNA"/>
</dbReference>
<reference evidence="1 2" key="1">
    <citation type="journal article" date="2021" name="Elife">
        <title>Chloroplast acquisition without the gene transfer in kleptoplastic sea slugs, Plakobranchus ocellatus.</title>
        <authorList>
            <person name="Maeda T."/>
            <person name="Takahashi S."/>
            <person name="Yoshida T."/>
            <person name="Shimamura S."/>
            <person name="Takaki Y."/>
            <person name="Nagai Y."/>
            <person name="Toyoda A."/>
            <person name="Suzuki Y."/>
            <person name="Arimoto A."/>
            <person name="Ishii H."/>
            <person name="Satoh N."/>
            <person name="Nishiyama T."/>
            <person name="Hasebe M."/>
            <person name="Maruyama T."/>
            <person name="Minagawa J."/>
            <person name="Obokata J."/>
            <person name="Shigenobu S."/>
        </authorList>
    </citation>
    <scope>NUCLEOTIDE SEQUENCE [LARGE SCALE GENOMIC DNA]</scope>
</reference>
<organism evidence="1 2">
    <name type="scientific">Plakobranchus ocellatus</name>
    <dbReference type="NCBI Taxonomy" id="259542"/>
    <lineage>
        <taxon>Eukaryota</taxon>
        <taxon>Metazoa</taxon>
        <taxon>Spiralia</taxon>
        <taxon>Lophotrochozoa</taxon>
        <taxon>Mollusca</taxon>
        <taxon>Gastropoda</taxon>
        <taxon>Heterobranchia</taxon>
        <taxon>Euthyneura</taxon>
        <taxon>Panpulmonata</taxon>
        <taxon>Sacoglossa</taxon>
        <taxon>Placobranchoidea</taxon>
        <taxon>Plakobranchidae</taxon>
        <taxon>Plakobranchus</taxon>
    </lineage>
</organism>
<evidence type="ECO:0000313" key="2">
    <source>
        <dbReference type="Proteomes" id="UP000735302"/>
    </source>
</evidence>
<name>A0AAV4CCR2_9GAST</name>